<accession>A0A9E6UN62</accession>
<evidence type="ECO:0000313" key="3">
    <source>
        <dbReference type="Proteomes" id="UP000825701"/>
    </source>
</evidence>
<dbReference type="EMBL" id="CP081869">
    <property type="protein sequence ID" value="QZO02477.1"/>
    <property type="molecule type" value="Genomic_DNA"/>
</dbReference>
<name>A0A9E6UN62_9HYPH</name>
<dbReference type="InterPro" id="IPR011088">
    <property type="entry name" value="Phage_phiNM3_A0EWY4"/>
</dbReference>
<dbReference type="Proteomes" id="UP000825701">
    <property type="component" value="Chromosome"/>
</dbReference>
<feature type="transmembrane region" description="Helical" evidence="1">
    <location>
        <begin position="12"/>
        <end position="36"/>
    </location>
</feature>
<reference evidence="2" key="1">
    <citation type="submission" date="2021-08" db="EMBL/GenBank/DDBJ databases">
        <authorList>
            <person name="Zhang H."/>
            <person name="Xu M."/>
            <person name="Yu Z."/>
            <person name="Yang L."/>
            <person name="Cai Y."/>
        </authorList>
    </citation>
    <scope>NUCLEOTIDE SEQUENCE</scope>
    <source>
        <strain evidence="2">CHL1</strain>
    </source>
</reference>
<dbReference type="AlphaFoldDB" id="A0A9E6UN62"/>
<keyword evidence="1" id="KW-0812">Transmembrane</keyword>
<feature type="transmembrane region" description="Helical" evidence="1">
    <location>
        <begin position="154"/>
        <end position="172"/>
    </location>
</feature>
<sequence>MSLKPSPLVRRTSLRVLLIVALLVLAPVGAFLHYVLPRHDVVRIVNTEVRRVDASGKPVGGGENVGASRDVFYIFAEDVDDKSPRVYRNEDTGWGFPPYLKFNSADEQAIASSIAQERGVALVTKYGWRVHLFSWFPNATNVRRWDPADGVTPYFNIAFFTGLGALFLYAFIRLRRRGV</sequence>
<keyword evidence="1" id="KW-0472">Membrane</keyword>
<evidence type="ECO:0000313" key="2">
    <source>
        <dbReference type="EMBL" id="QZO02477.1"/>
    </source>
</evidence>
<keyword evidence="3" id="KW-1185">Reference proteome</keyword>
<dbReference type="Pfam" id="PF07509">
    <property type="entry name" value="DUF1523"/>
    <property type="match status" value="1"/>
</dbReference>
<proteinExistence type="predicted"/>
<evidence type="ECO:0000256" key="1">
    <source>
        <dbReference type="SAM" id="Phobius"/>
    </source>
</evidence>
<protein>
    <submittedName>
        <fullName evidence="2">DUF1523 family protein</fullName>
    </submittedName>
</protein>
<keyword evidence="1" id="KW-1133">Transmembrane helix</keyword>
<gene>
    <name evidence="2" type="ORF">K6K41_21150</name>
</gene>
<dbReference type="KEGG" id="cmet:K6K41_21150"/>
<organism evidence="2 3">
    <name type="scientific">Chenggangzhangella methanolivorans</name>
    <dbReference type="NCBI Taxonomy" id="1437009"/>
    <lineage>
        <taxon>Bacteria</taxon>
        <taxon>Pseudomonadati</taxon>
        <taxon>Pseudomonadota</taxon>
        <taxon>Alphaproteobacteria</taxon>
        <taxon>Hyphomicrobiales</taxon>
        <taxon>Methylopilaceae</taxon>
        <taxon>Chenggangzhangella</taxon>
    </lineage>
</organism>